<feature type="region of interest" description="Disordered" evidence="1">
    <location>
        <begin position="1"/>
        <end position="22"/>
    </location>
</feature>
<dbReference type="Pfam" id="PF00650">
    <property type="entry name" value="CRAL_TRIO"/>
    <property type="match status" value="1"/>
</dbReference>
<dbReference type="GeneID" id="94290006"/>
<feature type="compositionally biased region" description="Polar residues" evidence="1">
    <location>
        <begin position="373"/>
        <end position="383"/>
    </location>
</feature>
<evidence type="ECO:0000256" key="1">
    <source>
        <dbReference type="SAM" id="MobiDB-lite"/>
    </source>
</evidence>
<dbReference type="InterPro" id="IPR036598">
    <property type="entry name" value="GOLD_dom_sf"/>
</dbReference>
<dbReference type="CDD" id="cd00170">
    <property type="entry name" value="SEC14"/>
    <property type="match status" value="1"/>
</dbReference>
<dbReference type="InterPro" id="IPR036865">
    <property type="entry name" value="CRAL-TRIO_dom_sf"/>
</dbReference>
<feature type="compositionally biased region" description="Acidic residues" evidence="1">
    <location>
        <begin position="385"/>
        <end position="395"/>
    </location>
</feature>
<proteinExistence type="predicted"/>
<dbReference type="PROSITE" id="PS50191">
    <property type="entry name" value="CRAL_TRIO"/>
    <property type="match status" value="1"/>
</dbReference>
<name>A0A836HCP4_9TRYP</name>
<dbReference type="OrthoDB" id="1434354at2759"/>
<dbReference type="SUPFAM" id="SSF52087">
    <property type="entry name" value="CRAL/TRIO domain"/>
    <property type="match status" value="1"/>
</dbReference>
<keyword evidence="4" id="KW-1185">Reference proteome</keyword>
<accession>A0A836HCP4</accession>
<dbReference type="KEGG" id="phet:94290006"/>
<protein>
    <recommendedName>
        <fullName evidence="2">CRAL-TRIO domain-containing protein</fullName>
    </recommendedName>
</protein>
<reference evidence="3 4" key="1">
    <citation type="submission" date="2021-02" db="EMBL/GenBank/DDBJ databases">
        <title>Porcisia hertigi Genome sequencing and assembly.</title>
        <authorList>
            <person name="Almutairi H."/>
            <person name="Gatherer D."/>
        </authorList>
    </citation>
    <scope>NUCLEOTIDE SEQUENCE [LARGE SCALE GENOMIC DNA]</scope>
    <source>
        <strain evidence="3 4">C119</strain>
    </source>
</reference>
<dbReference type="SMART" id="SM00516">
    <property type="entry name" value="SEC14"/>
    <property type="match status" value="1"/>
</dbReference>
<sequence length="518" mass="57883">MPSPKHNGSAGTLHEESSTVSYTQEQVNKINALIKLMNEHYDPLPPQLESYLQLVASATSPASAEEKMDYKSQERGLMRDVTWLYCSAFLVSREWDVQKAFSMMQEVVVFRAENRLDEQSFFPPAVSVRGWSTTEVCKTLGKNPRETSQRADRVSAGVAQAYNSGIHYWDKAGRPVVYAMMNSLDERDLLRQLKKMANVGQTPVDVMWEFVLHFLSVLESILVYQFIQREVQRSQSPPTLAAVDSAVLESVVSQVAVTIIFDMKGLSMRMLWKPLIDVTRAINQKFFKYYPDKVHSIVCVNSPSLVRYAFRLLSGVMPAAFQKKIRFISPHDTPATLESLIDKKYIPYFLGGDCHCTAEKGECVRGYDPQHPRGTTGTNTSADSPLDDDDEEASTEDVTLSAGHEHTQVFHVKASEVVCWEYCVVGGGNDIRLTTFFVPQSVASGMQWAKVESKKLSSYKVETEALSSGSDALAATENGVVVLAWCNTRTWLASKHLQLRVYKKAAPSANNEQELSTA</sequence>
<dbReference type="AlphaFoldDB" id="A0A836HCP4"/>
<dbReference type="InterPro" id="IPR051026">
    <property type="entry name" value="PI/PC_transfer"/>
</dbReference>
<dbReference type="SUPFAM" id="SSF101576">
    <property type="entry name" value="Supernatant protein factor (SPF), C-terminal domain"/>
    <property type="match status" value="1"/>
</dbReference>
<dbReference type="PANTHER" id="PTHR45657">
    <property type="entry name" value="CRAL-TRIO DOMAIN-CONTAINING PROTEIN YKL091C-RELATED"/>
    <property type="match status" value="1"/>
</dbReference>
<dbReference type="EMBL" id="JAFJZO010000031">
    <property type="protein sequence ID" value="KAG5497667.1"/>
    <property type="molecule type" value="Genomic_DNA"/>
</dbReference>
<dbReference type="Gene3D" id="2.60.120.680">
    <property type="entry name" value="GOLD domain"/>
    <property type="match status" value="1"/>
</dbReference>
<dbReference type="InterPro" id="IPR036273">
    <property type="entry name" value="CRAL/TRIO_N_dom_sf"/>
</dbReference>
<evidence type="ECO:0000313" key="4">
    <source>
        <dbReference type="Proteomes" id="UP000674318"/>
    </source>
</evidence>
<organism evidence="3 4">
    <name type="scientific">Porcisia hertigi</name>
    <dbReference type="NCBI Taxonomy" id="2761500"/>
    <lineage>
        <taxon>Eukaryota</taxon>
        <taxon>Discoba</taxon>
        <taxon>Euglenozoa</taxon>
        <taxon>Kinetoplastea</taxon>
        <taxon>Metakinetoplastina</taxon>
        <taxon>Trypanosomatida</taxon>
        <taxon>Trypanosomatidae</taxon>
        <taxon>Leishmaniinae</taxon>
        <taxon>Porcisia</taxon>
    </lineage>
</organism>
<evidence type="ECO:0000313" key="3">
    <source>
        <dbReference type="EMBL" id="KAG5497667.1"/>
    </source>
</evidence>
<feature type="domain" description="CRAL-TRIO" evidence="2">
    <location>
        <begin position="154"/>
        <end position="358"/>
    </location>
</feature>
<feature type="region of interest" description="Disordered" evidence="1">
    <location>
        <begin position="366"/>
        <end position="398"/>
    </location>
</feature>
<dbReference type="InterPro" id="IPR001251">
    <property type="entry name" value="CRAL-TRIO_dom"/>
</dbReference>
<dbReference type="Gene3D" id="3.40.525.10">
    <property type="entry name" value="CRAL-TRIO lipid binding domain"/>
    <property type="match status" value="1"/>
</dbReference>
<evidence type="ECO:0000259" key="2">
    <source>
        <dbReference type="PROSITE" id="PS50191"/>
    </source>
</evidence>
<gene>
    <name evidence="3" type="ORF">JKF63_03933</name>
</gene>
<dbReference type="RefSeq" id="XP_067755135.1">
    <property type="nucleotide sequence ID" value="XM_067899929.1"/>
</dbReference>
<dbReference type="SUPFAM" id="SSF46938">
    <property type="entry name" value="CRAL/TRIO N-terminal domain"/>
    <property type="match status" value="1"/>
</dbReference>
<dbReference type="Proteomes" id="UP000674318">
    <property type="component" value="Unassembled WGS sequence"/>
</dbReference>
<dbReference type="PANTHER" id="PTHR45657:SF1">
    <property type="entry name" value="CRAL-TRIO DOMAIN-CONTAINING PROTEIN YKL091C-RELATED"/>
    <property type="match status" value="1"/>
</dbReference>
<comment type="caution">
    <text evidence="3">The sequence shown here is derived from an EMBL/GenBank/DDBJ whole genome shotgun (WGS) entry which is preliminary data.</text>
</comment>